<dbReference type="Gene3D" id="3.30.200.20">
    <property type="entry name" value="Phosphorylase Kinase, domain 1"/>
    <property type="match status" value="1"/>
</dbReference>
<name>A0A2G9FXK7_9LAMI</name>
<dbReference type="PANTHER" id="PTHR47209">
    <property type="entry name" value="OS06G0639500 PROTEIN"/>
    <property type="match status" value="1"/>
</dbReference>
<dbReference type="Pfam" id="PF07714">
    <property type="entry name" value="PK_Tyr_Ser-Thr"/>
    <property type="match status" value="1"/>
</dbReference>
<evidence type="ECO:0000313" key="3">
    <source>
        <dbReference type="EMBL" id="PIM97795.1"/>
    </source>
</evidence>
<dbReference type="PROSITE" id="PS00107">
    <property type="entry name" value="PROTEIN_KINASE_ATP"/>
    <property type="match status" value="1"/>
</dbReference>
<dbReference type="GO" id="GO:0005524">
    <property type="term" value="F:ATP binding"/>
    <property type="evidence" value="ECO:0007669"/>
    <property type="project" value="UniProtKB-UniRule"/>
</dbReference>
<gene>
    <name evidence="3" type="ORF">CDL12_29730</name>
</gene>
<dbReference type="InterPro" id="IPR053293">
    <property type="entry name" value="OCM_Kinase"/>
</dbReference>
<evidence type="ECO:0000256" key="1">
    <source>
        <dbReference type="PROSITE-ProRule" id="PRU10141"/>
    </source>
</evidence>
<feature type="binding site" evidence="1">
    <location>
        <position position="80"/>
    </location>
    <ligand>
        <name>ATP</name>
        <dbReference type="ChEBI" id="CHEBI:30616"/>
    </ligand>
</feature>
<dbReference type="InterPro" id="IPR017441">
    <property type="entry name" value="Protein_kinase_ATP_BS"/>
</dbReference>
<dbReference type="OrthoDB" id="4062651at2759"/>
<organism evidence="3 4">
    <name type="scientific">Handroanthus impetiginosus</name>
    <dbReference type="NCBI Taxonomy" id="429701"/>
    <lineage>
        <taxon>Eukaryota</taxon>
        <taxon>Viridiplantae</taxon>
        <taxon>Streptophyta</taxon>
        <taxon>Embryophyta</taxon>
        <taxon>Tracheophyta</taxon>
        <taxon>Spermatophyta</taxon>
        <taxon>Magnoliopsida</taxon>
        <taxon>eudicotyledons</taxon>
        <taxon>Gunneridae</taxon>
        <taxon>Pentapetalae</taxon>
        <taxon>asterids</taxon>
        <taxon>lamiids</taxon>
        <taxon>Lamiales</taxon>
        <taxon>Bignoniaceae</taxon>
        <taxon>Crescentiina</taxon>
        <taxon>Tabebuia alliance</taxon>
        <taxon>Handroanthus</taxon>
    </lineage>
</organism>
<evidence type="ECO:0000313" key="4">
    <source>
        <dbReference type="Proteomes" id="UP000231279"/>
    </source>
</evidence>
<dbReference type="EC" id="2.7.11.1" evidence="3"/>
<sequence>MAEQIKAVSPAASFDYELYEGDPDKLRTVDATPALPNSYIDPASLKLKYRIGYGVFGDVWLATHHQSAKDYDEYHEVAVKILHPIKEDRVYEFLRKFEELWMNLKSQQLQGVCWLHGISVISGKICIALRSYEGSIGDQMARLKGGKLPLPDFLRYGIELAKGIQQLHQIGVLVLNLKPTNFLIDEHDHVVLGDLGIPHLLLGIPWRDSHLAFRLGTPNYMAPEQWEPGVRGPISYETDSWGFACSMIEMLTGTPPWFGISVEEIHYAVVIRQEKPQVPSGLPPAVEDVLKGCFEYDLRNRPLKQDIIQAFESSQNAVYNDGSWSGLGSNLYVDKSHYSGYSKWFLSKDHLQVGDTVRSRKALSLAVNEGVVVGLEKDTDRNGFALVQVPNLHNQLRVNIFALERVTSGFALGDWVHLNKTNGHHSSLGILHSIQRDGSVVVGLLGLETPWRGHSSELKVEEPFLVGQFIRLKANIMTPQFEWPHKRGGSWASGRIKQILPNGCLIVTFPGRFIFTDEPTCFLANPEEVERMSFDTCPGIMEKYELVEDFHWAVRPVAIAFGLLTATKIGTFVGRNVGGMLNKRKKIQKKHDVHNQERQSGGNAAWLPPKVANILFKEGPPISNSR</sequence>
<dbReference type="Gene3D" id="1.10.510.10">
    <property type="entry name" value="Transferase(Phosphotransferase) domain 1"/>
    <property type="match status" value="1"/>
</dbReference>
<dbReference type="CDD" id="cd14014">
    <property type="entry name" value="STKc_PknB_like"/>
    <property type="match status" value="1"/>
</dbReference>
<evidence type="ECO:0000259" key="2">
    <source>
        <dbReference type="PROSITE" id="PS50011"/>
    </source>
</evidence>
<dbReference type="EMBL" id="NKXS01009108">
    <property type="protein sequence ID" value="PIM97795.1"/>
    <property type="molecule type" value="Genomic_DNA"/>
</dbReference>
<keyword evidence="1" id="KW-0547">Nucleotide-binding</keyword>
<dbReference type="InterPro" id="IPR011009">
    <property type="entry name" value="Kinase-like_dom_sf"/>
</dbReference>
<proteinExistence type="predicted"/>
<dbReference type="Proteomes" id="UP000231279">
    <property type="component" value="Unassembled WGS sequence"/>
</dbReference>
<comment type="caution">
    <text evidence="3">The sequence shown here is derived from an EMBL/GenBank/DDBJ whole genome shotgun (WGS) entry which is preliminary data.</text>
</comment>
<dbReference type="SUPFAM" id="SSF56112">
    <property type="entry name" value="Protein kinase-like (PK-like)"/>
    <property type="match status" value="1"/>
</dbReference>
<dbReference type="InterPro" id="IPR001245">
    <property type="entry name" value="Ser-Thr/Tyr_kinase_cat_dom"/>
</dbReference>
<reference evidence="4" key="1">
    <citation type="journal article" date="2018" name="Gigascience">
        <title>Genome assembly of the Pink Ipe (Handroanthus impetiginosus, Bignoniaceae), a highly valued, ecologically keystone Neotropical timber forest tree.</title>
        <authorList>
            <person name="Silva-Junior O.B."/>
            <person name="Grattapaglia D."/>
            <person name="Novaes E."/>
            <person name="Collevatti R.G."/>
        </authorList>
    </citation>
    <scope>NUCLEOTIDE SEQUENCE [LARGE SCALE GENOMIC DNA]</scope>
    <source>
        <strain evidence="4">cv. UFG-1</strain>
    </source>
</reference>
<dbReference type="AlphaFoldDB" id="A0A2G9FXK7"/>
<dbReference type="PROSITE" id="PS50011">
    <property type="entry name" value="PROTEIN_KINASE_DOM"/>
    <property type="match status" value="1"/>
</dbReference>
<keyword evidence="3" id="KW-0808">Transferase</keyword>
<dbReference type="GO" id="GO:0004674">
    <property type="term" value="F:protein serine/threonine kinase activity"/>
    <property type="evidence" value="ECO:0007669"/>
    <property type="project" value="UniProtKB-EC"/>
</dbReference>
<dbReference type="PANTHER" id="PTHR47209:SF10">
    <property type="entry name" value="E3 UBIQUITIN-PROTEIN LIGASE KEG-LIKE"/>
    <property type="match status" value="1"/>
</dbReference>
<accession>A0A2G9FXK7</accession>
<keyword evidence="4" id="KW-1185">Reference proteome</keyword>
<dbReference type="InterPro" id="IPR000719">
    <property type="entry name" value="Prot_kinase_dom"/>
</dbReference>
<dbReference type="STRING" id="429701.A0A2G9FXK7"/>
<feature type="domain" description="Protein kinase" evidence="2">
    <location>
        <begin position="45"/>
        <end position="319"/>
    </location>
</feature>
<keyword evidence="1" id="KW-0067">ATP-binding</keyword>
<protein>
    <submittedName>
        <fullName evidence="3">MEKK</fullName>
        <ecNumber evidence="3">2.7.11.1</ecNumber>
    </submittedName>
</protein>